<dbReference type="RefSeq" id="WP_183879743.1">
    <property type="nucleotide sequence ID" value="NZ_JACHCE010000001.1"/>
</dbReference>
<feature type="chain" id="PRO_5031171807" description="Histidine phosphatase family protein" evidence="1">
    <location>
        <begin position="25"/>
        <end position="185"/>
    </location>
</feature>
<evidence type="ECO:0000256" key="1">
    <source>
        <dbReference type="SAM" id="SignalP"/>
    </source>
</evidence>
<accession>A0A7W8ZK01</accession>
<feature type="signal peptide" evidence="1">
    <location>
        <begin position="1"/>
        <end position="24"/>
    </location>
</feature>
<dbReference type="AlphaFoldDB" id="A0A7W8ZK01"/>
<sequence length="185" mass="20746">MKKTIKFLSILLAITAWGTYSAIAQSNDLRIVFIRHGEKPVKGDNLNCQGLNRSLKLPEVLFKKFGVPSFTFVPAIGLGESTKHSRMFQTIIPMAAKYNLTINSSHQERDSLAIAADLKSRTDTVLILWEHKGISPIVKSLGIQDNNLKWPDNDYDSIWIVTFKDGIAKLEKDKENINPANGCEF</sequence>
<evidence type="ECO:0000313" key="2">
    <source>
        <dbReference type="EMBL" id="MBB5635270.1"/>
    </source>
</evidence>
<evidence type="ECO:0008006" key="4">
    <source>
        <dbReference type="Google" id="ProtNLM"/>
    </source>
</evidence>
<keyword evidence="1" id="KW-0732">Signal</keyword>
<reference evidence="2 3" key="1">
    <citation type="submission" date="2020-08" db="EMBL/GenBank/DDBJ databases">
        <title>Genomic Encyclopedia of Type Strains, Phase IV (KMG-V): Genome sequencing to study the core and pangenomes of soil and plant-associated prokaryotes.</title>
        <authorList>
            <person name="Whitman W."/>
        </authorList>
    </citation>
    <scope>NUCLEOTIDE SEQUENCE [LARGE SCALE GENOMIC DNA]</scope>
    <source>
        <strain evidence="2 3">S3M1</strain>
    </source>
</reference>
<dbReference type="Proteomes" id="UP000537204">
    <property type="component" value="Unassembled WGS sequence"/>
</dbReference>
<organism evidence="2 3">
    <name type="scientific">Pedobacter cryoconitis</name>
    <dbReference type="NCBI Taxonomy" id="188932"/>
    <lineage>
        <taxon>Bacteria</taxon>
        <taxon>Pseudomonadati</taxon>
        <taxon>Bacteroidota</taxon>
        <taxon>Sphingobacteriia</taxon>
        <taxon>Sphingobacteriales</taxon>
        <taxon>Sphingobacteriaceae</taxon>
        <taxon>Pedobacter</taxon>
    </lineage>
</organism>
<proteinExistence type="predicted"/>
<name>A0A7W8ZK01_9SPHI</name>
<comment type="caution">
    <text evidence="2">The sequence shown here is derived from an EMBL/GenBank/DDBJ whole genome shotgun (WGS) entry which is preliminary data.</text>
</comment>
<protein>
    <recommendedName>
        <fullName evidence="4">Histidine phosphatase family protein</fullName>
    </recommendedName>
</protein>
<dbReference type="EMBL" id="JACHCE010000001">
    <property type="protein sequence ID" value="MBB5635270.1"/>
    <property type="molecule type" value="Genomic_DNA"/>
</dbReference>
<gene>
    <name evidence="2" type="ORF">HDE68_001155</name>
</gene>
<evidence type="ECO:0000313" key="3">
    <source>
        <dbReference type="Proteomes" id="UP000537204"/>
    </source>
</evidence>